<gene>
    <name evidence="1" type="ORF">EV420DRAFT_1562029</name>
</gene>
<proteinExistence type="predicted"/>
<dbReference type="EMBL" id="JAUEPS010000035">
    <property type="protein sequence ID" value="KAK0450483.1"/>
    <property type="molecule type" value="Genomic_DNA"/>
</dbReference>
<comment type="caution">
    <text evidence="1">The sequence shown here is derived from an EMBL/GenBank/DDBJ whole genome shotgun (WGS) entry which is preliminary data.</text>
</comment>
<keyword evidence="2" id="KW-1185">Reference proteome</keyword>
<dbReference type="GeneID" id="85357429"/>
<name>A0AA39MY52_ARMTA</name>
<evidence type="ECO:0000313" key="2">
    <source>
        <dbReference type="Proteomes" id="UP001175211"/>
    </source>
</evidence>
<accession>A0AA39MY52</accession>
<dbReference type="RefSeq" id="XP_060327354.1">
    <property type="nucleotide sequence ID" value="XM_060473881.1"/>
</dbReference>
<reference evidence="1" key="1">
    <citation type="submission" date="2023-06" db="EMBL/GenBank/DDBJ databases">
        <authorList>
            <consortium name="Lawrence Berkeley National Laboratory"/>
            <person name="Ahrendt S."/>
            <person name="Sahu N."/>
            <person name="Indic B."/>
            <person name="Wong-Bajracharya J."/>
            <person name="Merenyi Z."/>
            <person name="Ke H.-M."/>
            <person name="Monk M."/>
            <person name="Kocsube S."/>
            <person name="Drula E."/>
            <person name="Lipzen A."/>
            <person name="Balint B."/>
            <person name="Henrissat B."/>
            <person name="Andreopoulos B."/>
            <person name="Martin F.M."/>
            <person name="Harder C.B."/>
            <person name="Rigling D."/>
            <person name="Ford K.L."/>
            <person name="Foster G.D."/>
            <person name="Pangilinan J."/>
            <person name="Papanicolaou A."/>
            <person name="Barry K."/>
            <person name="LaButti K."/>
            <person name="Viragh M."/>
            <person name="Koriabine M."/>
            <person name="Yan M."/>
            <person name="Riley R."/>
            <person name="Champramary S."/>
            <person name="Plett K.L."/>
            <person name="Tsai I.J."/>
            <person name="Slot J."/>
            <person name="Sipos G."/>
            <person name="Plett J."/>
            <person name="Nagy L.G."/>
            <person name="Grigoriev I.V."/>
        </authorList>
    </citation>
    <scope>NUCLEOTIDE SEQUENCE</scope>
    <source>
        <strain evidence="1">CCBAS 213</strain>
    </source>
</reference>
<evidence type="ECO:0000313" key="1">
    <source>
        <dbReference type="EMBL" id="KAK0450483.1"/>
    </source>
</evidence>
<protein>
    <submittedName>
        <fullName evidence="1">Uncharacterized protein</fullName>
    </submittedName>
</protein>
<dbReference type="AlphaFoldDB" id="A0AA39MY52"/>
<dbReference type="Proteomes" id="UP001175211">
    <property type="component" value="Unassembled WGS sequence"/>
</dbReference>
<organism evidence="1 2">
    <name type="scientific">Armillaria tabescens</name>
    <name type="common">Ringless honey mushroom</name>
    <name type="synonym">Agaricus tabescens</name>
    <dbReference type="NCBI Taxonomy" id="1929756"/>
    <lineage>
        <taxon>Eukaryota</taxon>
        <taxon>Fungi</taxon>
        <taxon>Dikarya</taxon>
        <taxon>Basidiomycota</taxon>
        <taxon>Agaricomycotina</taxon>
        <taxon>Agaricomycetes</taxon>
        <taxon>Agaricomycetidae</taxon>
        <taxon>Agaricales</taxon>
        <taxon>Marasmiineae</taxon>
        <taxon>Physalacriaceae</taxon>
        <taxon>Desarmillaria</taxon>
    </lineage>
</organism>
<sequence>MFGASSAAKHLLKKSARMSLGMSRMSSVLMSSRPQTFFFFLLRCINRFHSTMSSTKKSREKILPGVLSIVVVGSASAAAAAYARASLSQCSGRVSGRFIRLWKVPVRDGRETRGSELWAGFDQERINFQKISVTSNLHKNL</sequence>